<keyword evidence="3" id="KW-1185">Reference proteome</keyword>
<feature type="non-terminal residue" evidence="2">
    <location>
        <position position="1"/>
    </location>
</feature>
<feature type="compositionally biased region" description="Pro residues" evidence="1">
    <location>
        <begin position="233"/>
        <end position="258"/>
    </location>
</feature>
<name>A0ABQ5S7W3_9CHLO</name>
<organism evidence="2 3">
    <name type="scientific">Volvox africanus</name>
    <dbReference type="NCBI Taxonomy" id="51714"/>
    <lineage>
        <taxon>Eukaryota</taxon>
        <taxon>Viridiplantae</taxon>
        <taxon>Chlorophyta</taxon>
        <taxon>core chlorophytes</taxon>
        <taxon>Chlorophyceae</taxon>
        <taxon>CS clade</taxon>
        <taxon>Chlamydomonadales</taxon>
        <taxon>Volvocaceae</taxon>
        <taxon>Volvox</taxon>
    </lineage>
</organism>
<protein>
    <submittedName>
        <fullName evidence="2">Uncharacterized protein</fullName>
    </submittedName>
</protein>
<feature type="region of interest" description="Disordered" evidence="1">
    <location>
        <begin position="232"/>
        <end position="324"/>
    </location>
</feature>
<evidence type="ECO:0000256" key="1">
    <source>
        <dbReference type="SAM" id="MobiDB-lite"/>
    </source>
</evidence>
<evidence type="ECO:0000313" key="2">
    <source>
        <dbReference type="EMBL" id="GLI65754.1"/>
    </source>
</evidence>
<sequence length="324" mass="34815">PPPSSPPPSSPPPSSPPPSGPLTMWPRLPPPNQILVIEVYVVIFDKTYVESVDIVSDILLTFKSKVSAVIGIPVSQIFISKIYKNGTDISNGLVDRRRILMEQQQQVLQQNLVPYYRNDKFSPEEMIHAATIGNIKSNISSLTRTQRFFARNPAAAESALEAFERVLLHSLDLVVIPSGRILRRRNSIRNGDTILRKLMTSIPTTSDNLPLLSSGGDLAIEFYTKNYVVAPSPLSPPSPPPRPSNPPGVQDPPSPPTVPMTTPSSQPLFTTSSFIQGLGASAVYQYKSPPPSSPPPASPPPSSPPPSSPPPASPPPTSPPPSSP</sequence>
<gene>
    <name evidence="2" type="ORF">VaNZ11_009356</name>
</gene>
<feature type="compositionally biased region" description="Pro residues" evidence="1">
    <location>
        <begin position="288"/>
        <end position="324"/>
    </location>
</feature>
<feature type="non-terminal residue" evidence="2">
    <location>
        <position position="324"/>
    </location>
</feature>
<feature type="region of interest" description="Disordered" evidence="1">
    <location>
        <begin position="1"/>
        <end position="24"/>
    </location>
</feature>
<proteinExistence type="predicted"/>
<accession>A0ABQ5S7W3</accession>
<evidence type="ECO:0000313" key="3">
    <source>
        <dbReference type="Proteomes" id="UP001165090"/>
    </source>
</evidence>
<dbReference type="Proteomes" id="UP001165090">
    <property type="component" value="Unassembled WGS sequence"/>
</dbReference>
<comment type="caution">
    <text evidence="2">The sequence shown here is derived from an EMBL/GenBank/DDBJ whole genome shotgun (WGS) entry which is preliminary data.</text>
</comment>
<feature type="compositionally biased region" description="Pro residues" evidence="1">
    <location>
        <begin position="1"/>
        <end position="20"/>
    </location>
</feature>
<reference evidence="2 3" key="1">
    <citation type="journal article" date="2023" name="IScience">
        <title>Expanded male sex-determining region conserved during the evolution of homothallism in the green alga Volvox.</title>
        <authorList>
            <person name="Yamamoto K."/>
            <person name="Matsuzaki R."/>
            <person name="Mahakham W."/>
            <person name="Heman W."/>
            <person name="Sekimoto H."/>
            <person name="Kawachi M."/>
            <person name="Minakuchi Y."/>
            <person name="Toyoda A."/>
            <person name="Nozaki H."/>
        </authorList>
    </citation>
    <scope>NUCLEOTIDE SEQUENCE [LARGE SCALE GENOMIC DNA]</scope>
    <source>
        <strain evidence="2 3">NIES-4468</strain>
    </source>
</reference>
<dbReference type="EMBL" id="BSDZ01000025">
    <property type="protein sequence ID" value="GLI65754.1"/>
    <property type="molecule type" value="Genomic_DNA"/>
</dbReference>